<dbReference type="Proteomes" id="UP000594454">
    <property type="component" value="Chromosome 2"/>
</dbReference>
<dbReference type="OrthoDB" id="7493332at2759"/>
<accession>A0A7R8UKW5</accession>
<sequence length="97" mass="9970">MFKLVVLSVFIAVAAAGIAPIAYTSSAIIHEPAIAKVGDIVESIPSAVSHQSSTVVHGKANLITPVVAPAVRTYAAPLIKSYGLAAPAYTAYVGPYY</sequence>
<protein>
    <submittedName>
        <fullName evidence="2">Uncharacterized protein</fullName>
    </submittedName>
</protein>
<gene>
    <name evidence="2" type="ORF">HERILL_LOCUS5728</name>
</gene>
<evidence type="ECO:0000313" key="3">
    <source>
        <dbReference type="Proteomes" id="UP000594454"/>
    </source>
</evidence>
<feature type="chain" id="PRO_5030522597" evidence="1">
    <location>
        <begin position="17"/>
        <end position="97"/>
    </location>
</feature>
<organism evidence="2 3">
    <name type="scientific">Hermetia illucens</name>
    <name type="common">Black soldier fly</name>
    <dbReference type="NCBI Taxonomy" id="343691"/>
    <lineage>
        <taxon>Eukaryota</taxon>
        <taxon>Metazoa</taxon>
        <taxon>Ecdysozoa</taxon>
        <taxon>Arthropoda</taxon>
        <taxon>Hexapoda</taxon>
        <taxon>Insecta</taxon>
        <taxon>Pterygota</taxon>
        <taxon>Neoptera</taxon>
        <taxon>Endopterygota</taxon>
        <taxon>Diptera</taxon>
        <taxon>Brachycera</taxon>
        <taxon>Stratiomyomorpha</taxon>
        <taxon>Stratiomyidae</taxon>
        <taxon>Hermetiinae</taxon>
        <taxon>Hermetia</taxon>
    </lineage>
</organism>
<dbReference type="EMBL" id="LR899010">
    <property type="protein sequence ID" value="CAD7082712.1"/>
    <property type="molecule type" value="Genomic_DNA"/>
</dbReference>
<feature type="signal peptide" evidence="1">
    <location>
        <begin position="1"/>
        <end position="16"/>
    </location>
</feature>
<proteinExistence type="predicted"/>
<dbReference type="PANTHER" id="PTHR34931:SF3">
    <property type="entry name" value="FI02976P-RELATED"/>
    <property type="match status" value="1"/>
</dbReference>
<dbReference type="PANTHER" id="PTHR34931">
    <property type="entry name" value="FI02976P-RELATED"/>
    <property type="match status" value="1"/>
</dbReference>
<dbReference type="AlphaFoldDB" id="A0A7R8UKW5"/>
<dbReference type="InParanoid" id="A0A7R8UKW5"/>
<dbReference type="Pfam" id="PF04527">
    <property type="entry name" value="Retinin_C"/>
    <property type="match status" value="1"/>
</dbReference>
<evidence type="ECO:0000256" key="1">
    <source>
        <dbReference type="SAM" id="SignalP"/>
    </source>
</evidence>
<keyword evidence="1" id="KW-0732">Signal</keyword>
<name>A0A7R8UKW5_HERIL</name>
<dbReference type="InterPro" id="IPR007614">
    <property type="entry name" value="Retinin_C"/>
</dbReference>
<keyword evidence="3" id="KW-1185">Reference proteome</keyword>
<evidence type="ECO:0000313" key="2">
    <source>
        <dbReference type="EMBL" id="CAD7082712.1"/>
    </source>
</evidence>
<reference evidence="2 3" key="1">
    <citation type="submission" date="2020-11" db="EMBL/GenBank/DDBJ databases">
        <authorList>
            <person name="Wallbank WR R."/>
            <person name="Pardo Diaz C."/>
            <person name="Kozak K."/>
            <person name="Martin S."/>
            <person name="Jiggins C."/>
            <person name="Moest M."/>
            <person name="Warren A I."/>
            <person name="Generalovic N T."/>
            <person name="Byers J.R.P. K."/>
            <person name="Montejo-Kovacevich G."/>
            <person name="Yen C E."/>
        </authorList>
    </citation>
    <scope>NUCLEOTIDE SEQUENCE [LARGE SCALE GENOMIC DNA]</scope>
</reference>